<sequence>MFILLLVLFVTLYLFYNCYWKRKDLPGGPMPLPIIGNVHTLVKHNPGYDAFINWKKEYGPIYTYWQGDIPIVAFCDYETMYETFVKQGDNFSGREIFKDFFADLKKGFTGIINARDDLWQPTRRFTLHTLRNLGFGKNILEEKVIDGTVNMIEHIKNETDHANIIKHITICVGSIINNLLFGYNFEGQHIAEFEVLKKTLDAHMRLVQSPQNLVLIPKYSYVKNIPLINGTIKKTFANHHRLFAFFRKQIVEHMDRHDPDSSDEPTDFVGAFLKQMTKEEKEGVVGGDFNLDQLTTVVNDMWVAGMETTATTLNFGILYLLHNVKAQEKLHEELDRVVGCSRVITSADKSGLIYTQAVINELQRIINLLPLNLVHMTTDDAVVMGHSIKKGTMVVPQISCMLYDEKVFPNPKEFIPERWIDGNGKIKKFNEFMPFSIGKRQCLGESLAKMEIFIIMSNLLNRFKFVSSEEGTLPSLKKNIGIIVGFEPFTVKVSKRN</sequence>
<protein>
    <submittedName>
        <fullName evidence="2">Cytochrome P450</fullName>
    </submittedName>
</protein>
<proteinExistence type="predicted"/>
<evidence type="ECO:0000313" key="1">
    <source>
        <dbReference type="Proteomes" id="UP000095286"/>
    </source>
</evidence>
<reference evidence="2" key="1">
    <citation type="submission" date="2016-11" db="UniProtKB">
        <authorList>
            <consortium name="WormBaseParasite"/>
        </authorList>
    </citation>
    <scope>IDENTIFICATION</scope>
    <source>
        <strain evidence="2">KR3021</strain>
    </source>
</reference>
<accession>A0AC35TWJ1</accession>
<dbReference type="WBParaSite" id="RSKR_0000486300.1">
    <property type="protein sequence ID" value="RSKR_0000486300.1"/>
    <property type="gene ID" value="RSKR_0000486300"/>
</dbReference>
<organism evidence="1 2">
    <name type="scientific">Rhabditophanes sp. KR3021</name>
    <dbReference type="NCBI Taxonomy" id="114890"/>
    <lineage>
        <taxon>Eukaryota</taxon>
        <taxon>Metazoa</taxon>
        <taxon>Ecdysozoa</taxon>
        <taxon>Nematoda</taxon>
        <taxon>Chromadorea</taxon>
        <taxon>Rhabditida</taxon>
        <taxon>Tylenchina</taxon>
        <taxon>Panagrolaimomorpha</taxon>
        <taxon>Strongyloidoidea</taxon>
        <taxon>Alloionematidae</taxon>
        <taxon>Rhabditophanes</taxon>
    </lineage>
</organism>
<dbReference type="Proteomes" id="UP000095286">
    <property type="component" value="Unplaced"/>
</dbReference>
<evidence type="ECO:0000313" key="2">
    <source>
        <dbReference type="WBParaSite" id="RSKR_0000486300.1"/>
    </source>
</evidence>
<name>A0AC35TWJ1_9BILA</name>